<feature type="region of interest" description="Disordered" evidence="1">
    <location>
        <begin position="597"/>
        <end position="660"/>
    </location>
</feature>
<feature type="region of interest" description="Disordered" evidence="1">
    <location>
        <begin position="677"/>
        <end position="730"/>
    </location>
</feature>
<dbReference type="PANTHER" id="PTHR41148">
    <property type="entry name" value="LP09875P"/>
    <property type="match status" value="1"/>
</dbReference>
<name>A0ABY6K0A7_9ARAC</name>
<evidence type="ECO:0000256" key="1">
    <source>
        <dbReference type="SAM" id="MobiDB-lite"/>
    </source>
</evidence>
<dbReference type="PANTHER" id="PTHR41148:SF1">
    <property type="entry name" value="LP09875P"/>
    <property type="match status" value="1"/>
</dbReference>
<feature type="compositionally biased region" description="Basic and acidic residues" evidence="1">
    <location>
        <begin position="987"/>
        <end position="1002"/>
    </location>
</feature>
<keyword evidence="4" id="KW-1185">Reference proteome</keyword>
<dbReference type="Gene3D" id="2.30.29.30">
    <property type="entry name" value="Pleckstrin-homology domain (PH domain)/Phosphotyrosine-binding domain (PTB)"/>
    <property type="match status" value="1"/>
</dbReference>
<feature type="region of interest" description="Disordered" evidence="1">
    <location>
        <begin position="500"/>
        <end position="534"/>
    </location>
</feature>
<gene>
    <name evidence="3" type="ORF">LAZ67_1004283</name>
</gene>
<evidence type="ECO:0000259" key="2">
    <source>
        <dbReference type="SMART" id="SM00462"/>
    </source>
</evidence>
<proteinExistence type="predicted"/>
<feature type="region of interest" description="Disordered" evidence="1">
    <location>
        <begin position="803"/>
        <end position="1003"/>
    </location>
</feature>
<dbReference type="Proteomes" id="UP001235939">
    <property type="component" value="Chromosome 01"/>
</dbReference>
<feature type="compositionally biased region" description="Acidic residues" evidence="1">
    <location>
        <begin position="649"/>
        <end position="658"/>
    </location>
</feature>
<dbReference type="InterPro" id="IPR011993">
    <property type="entry name" value="PH-like_dom_sf"/>
</dbReference>
<feature type="compositionally biased region" description="Basic and acidic residues" evidence="1">
    <location>
        <begin position="927"/>
        <end position="945"/>
    </location>
</feature>
<organism evidence="3 4">
    <name type="scientific">Cordylochernes scorpioides</name>
    <dbReference type="NCBI Taxonomy" id="51811"/>
    <lineage>
        <taxon>Eukaryota</taxon>
        <taxon>Metazoa</taxon>
        <taxon>Ecdysozoa</taxon>
        <taxon>Arthropoda</taxon>
        <taxon>Chelicerata</taxon>
        <taxon>Arachnida</taxon>
        <taxon>Pseudoscorpiones</taxon>
        <taxon>Cheliferoidea</taxon>
        <taxon>Chernetidae</taxon>
        <taxon>Cordylochernes</taxon>
    </lineage>
</organism>
<feature type="compositionally biased region" description="Basic and acidic residues" evidence="1">
    <location>
        <begin position="803"/>
        <end position="824"/>
    </location>
</feature>
<feature type="compositionally biased region" description="Basic and acidic residues" evidence="1">
    <location>
        <begin position="703"/>
        <end position="722"/>
    </location>
</feature>
<evidence type="ECO:0000313" key="4">
    <source>
        <dbReference type="Proteomes" id="UP001235939"/>
    </source>
</evidence>
<dbReference type="EMBL" id="CP092863">
    <property type="protein sequence ID" value="UYV61303.1"/>
    <property type="molecule type" value="Genomic_DNA"/>
</dbReference>
<feature type="domain" description="PID" evidence="2">
    <location>
        <begin position="350"/>
        <end position="486"/>
    </location>
</feature>
<feature type="compositionally biased region" description="Low complexity" evidence="1">
    <location>
        <begin position="606"/>
        <end position="624"/>
    </location>
</feature>
<dbReference type="SUPFAM" id="SSF50729">
    <property type="entry name" value="PH domain-like"/>
    <property type="match status" value="1"/>
</dbReference>
<evidence type="ECO:0000313" key="3">
    <source>
        <dbReference type="EMBL" id="UYV61303.1"/>
    </source>
</evidence>
<accession>A0ABY6K0A7</accession>
<dbReference type="InterPro" id="IPR006020">
    <property type="entry name" value="PTB/PI_dom"/>
</dbReference>
<feature type="compositionally biased region" description="Basic and acidic residues" evidence="1">
    <location>
        <begin position="504"/>
        <end position="515"/>
    </location>
</feature>
<protein>
    <recommendedName>
        <fullName evidence="2">PID domain-containing protein</fullName>
    </recommendedName>
</protein>
<sequence>MQSQPATPNHIIDCIDSSIDELYSSPADTINKLYKLDTLTYSLESRRQNKNNLDRHFENEEPEDEISLTTCGLVDPPFSENEVKLTAFKFGKRKSSGPEGIDNTVVKALEELHEGDRLVLYADDQFLIIETASRAKAEKCVETSLQIFSIWAHDSGLKFNVSKTKALSFKPRDIRTKRKGIKWEHKPAIRKEGRRVALVNRMTILGVVIDDKMGWQYQAEEMVARGREALCRPVLVGPQQGGEKEAEKNFSPDRLYSDCMSALVVINLEKGQLAHQIIQELEMMTRAPELPWFRRHSLIEAMAAALQKFDIDPEQQLYTPKIVDIAADVMEMHGNLSSRDGMAFRKRKEVKKQSYYVWFLGAKESKGLRGDEYIRPVLRSLLARERELDPMKVTVQVSSKGLKIIQNVARKAGGKTEQVKHFIPHHAVTCATQTEDVVCAILLIYNPLTKCPVHVHAYRCDSVETAESLRSQLQQLIDRPDNQKKFLEIESRLDAKGLLPMKRLNSDGRSTRTEGSDPSTDDTNESERGENKGQIATLYDSLAAELRARLKNSKSCPILLPPKDYDTVSRSKGKLNGIIYRKSTNAKLVGVNVFPKGVGKQETNFGSSNKSTGKSSGKSSGIGSDEALSTAIQEVSPQEYERKGSDSESSSDGEEDWVDPVPADSEIIEWPLSHSKESLSYKQTPSSKILDRKESKSGQNQRPEPKKNAMYEKNSEDWRGKSSEYINHKSTPIDERIKHFENTSYKSPDNVQAREIWHYAEGNKPYVKKEYIHPITIDTCVRDPKGYSYVDARELKKSDVGKKEINYGRRDKSPSNMWQRDHRPMSYPNLLEEDRPEYRSVPYYDKENLKERRSHSPASAYRRQHPSIMDSDYYSRNSGSPKRRGSTSPDDYEDSRNGYRSPERTYSPTRQSSRKYVPPVVQHSRRLSPDNRRGRSPDYDPDPRRALSPSRRTFETPRRPSRYEGERRRQRSGSNERPYTATPSDYPRGRRFQEPDERRKSAYFDPGLVDTRNYRNSFAESHLNRLALHQQPQY</sequence>
<reference evidence="3 4" key="1">
    <citation type="submission" date="2022-01" db="EMBL/GenBank/DDBJ databases">
        <title>A chromosomal length assembly of Cordylochernes scorpioides.</title>
        <authorList>
            <person name="Zeh D."/>
            <person name="Zeh J."/>
        </authorList>
    </citation>
    <scope>NUCLEOTIDE SEQUENCE [LARGE SCALE GENOMIC DNA]</scope>
    <source>
        <strain evidence="3">IN4F17</strain>
        <tissue evidence="3">Whole Body</tissue>
    </source>
</reference>
<dbReference type="SMART" id="SM00462">
    <property type="entry name" value="PTB"/>
    <property type="match status" value="1"/>
</dbReference>
<feature type="compositionally biased region" description="Basic and acidic residues" evidence="1">
    <location>
        <begin position="952"/>
        <end position="967"/>
    </location>
</feature>
<feature type="compositionally biased region" description="Basic and acidic residues" evidence="1">
    <location>
        <begin position="894"/>
        <end position="903"/>
    </location>
</feature>
<feature type="compositionally biased region" description="Basic and acidic residues" evidence="1">
    <location>
        <begin position="832"/>
        <end position="851"/>
    </location>
</feature>